<sequence>MTSPGYRDDDVEMETLTQGFDEPDFPLPPSGLPGTRHKPRWLDHSNTRWQSILRRVPLILRPRLSWKYILFVLFLTYVFYCFAKGSPLLASRLPAYTGPYDVGTVDIEVPVQERRNISETVYKDTGLPAFDFETVLFSLYYPAERGAKSKLPKHLWVPKPVSFIGEGYARVAHINNFITRPLFTFGLWALAGSIKIPALVDVPAVPINDSEEEFPVIVFSHGTASKRTDYTQYCGELASRGVVVAAIEHRDGSGPGSIVKSDDGEKRVYSFTQKDLLADPPMEDLQLKKEQLDFRQAEIEETITVLRTISERNAPRITRLNERREGHNLKSLEGRLNLNQIVISGHSYGATGAMQAVKGAPSKKQPAIGAIMFDPGKSSGRLNSKIDIPILVVHSNSWSKKISVFFGRPHFDAVKEIVQSVLDRKGASWFTTMLGTSHPSITDAPIIEPLLLRWTTGATISVVDGLREYVAVTMEFLEFVRHGKKTGILAEKVSHPQYNEDERSEARKKAQDKNIAKFWQIHVAPE</sequence>
<keyword evidence="1 4" id="KW-0378">Hydrolase</keyword>
<keyword evidence="6" id="KW-1133">Transmembrane helix</keyword>
<dbReference type="GO" id="GO:0003847">
    <property type="term" value="F:1-alkyl-2-acetylglycerophosphocholine esterase activity"/>
    <property type="evidence" value="ECO:0007669"/>
    <property type="project" value="UniProtKB-UniRule"/>
</dbReference>
<evidence type="ECO:0000256" key="4">
    <source>
        <dbReference type="PIRNR" id="PIRNR018169"/>
    </source>
</evidence>
<feature type="transmembrane region" description="Helical" evidence="6">
    <location>
        <begin position="65"/>
        <end position="83"/>
    </location>
</feature>
<keyword evidence="6" id="KW-0812">Transmembrane</keyword>
<comment type="similarity">
    <text evidence="4">Belongs to the serine esterase family.</text>
</comment>
<dbReference type="RefSeq" id="XP_033599773.1">
    <property type="nucleotide sequence ID" value="XM_033742421.1"/>
</dbReference>
<keyword evidence="2 4" id="KW-0442">Lipid degradation</keyword>
<evidence type="ECO:0000313" key="7">
    <source>
        <dbReference type="EMBL" id="KAF2757322.1"/>
    </source>
</evidence>
<feature type="active site" description="Charge relay system" evidence="5">
    <location>
        <position position="438"/>
    </location>
</feature>
<protein>
    <recommendedName>
        <fullName evidence="4">Putative phospholipase</fullName>
        <ecNumber evidence="4">3.1.1.47</ecNumber>
    </recommendedName>
</protein>
<keyword evidence="8" id="KW-1185">Reference proteome</keyword>
<dbReference type="Pfam" id="PF03403">
    <property type="entry name" value="PAF-AH_p_II"/>
    <property type="match status" value="1"/>
</dbReference>
<evidence type="ECO:0000256" key="2">
    <source>
        <dbReference type="ARBA" id="ARBA00022963"/>
    </source>
</evidence>
<proteinExistence type="inferred from homology"/>
<dbReference type="GeneID" id="54483475"/>
<feature type="active site" description="Nucleophile" evidence="5">
    <location>
        <position position="347"/>
    </location>
</feature>
<dbReference type="OrthoDB" id="2363873at2759"/>
<dbReference type="InterPro" id="IPR029058">
    <property type="entry name" value="AB_hydrolase_fold"/>
</dbReference>
<dbReference type="AlphaFoldDB" id="A0A6A6W386"/>
<reference evidence="7" key="1">
    <citation type="journal article" date="2020" name="Stud. Mycol.">
        <title>101 Dothideomycetes genomes: a test case for predicting lifestyles and emergence of pathogens.</title>
        <authorList>
            <person name="Haridas S."/>
            <person name="Albert R."/>
            <person name="Binder M."/>
            <person name="Bloem J."/>
            <person name="Labutti K."/>
            <person name="Salamov A."/>
            <person name="Andreopoulos B."/>
            <person name="Baker S."/>
            <person name="Barry K."/>
            <person name="Bills G."/>
            <person name="Bluhm B."/>
            <person name="Cannon C."/>
            <person name="Castanera R."/>
            <person name="Culley D."/>
            <person name="Daum C."/>
            <person name="Ezra D."/>
            <person name="Gonzalez J."/>
            <person name="Henrissat B."/>
            <person name="Kuo A."/>
            <person name="Liang C."/>
            <person name="Lipzen A."/>
            <person name="Lutzoni F."/>
            <person name="Magnuson J."/>
            <person name="Mondo S."/>
            <person name="Nolan M."/>
            <person name="Ohm R."/>
            <person name="Pangilinan J."/>
            <person name="Park H.-J."/>
            <person name="Ramirez L."/>
            <person name="Alfaro M."/>
            <person name="Sun H."/>
            <person name="Tritt A."/>
            <person name="Yoshinaga Y."/>
            <person name="Zwiers L.-H."/>
            <person name="Turgeon B."/>
            <person name="Goodwin S."/>
            <person name="Spatafora J."/>
            <person name="Crous P."/>
            <person name="Grigoriev I."/>
        </authorList>
    </citation>
    <scope>NUCLEOTIDE SEQUENCE</scope>
    <source>
        <strain evidence="7">CBS 121739</strain>
    </source>
</reference>
<evidence type="ECO:0000256" key="1">
    <source>
        <dbReference type="ARBA" id="ARBA00022801"/>
    </source>
</evidence>
<organism evidence="7 8">
    <name type="scientific">Pseudovirgaria hyperparasitica</name>
    <dbReference type="NCBI Taxonomy" id="470096"/>
    <lineage>
        <taxon>Eukaryota</taxon>
        <taxon>Fungi</taxon>
        <taxon>Dikarya</taxon>
        <taxon>Ascomycota</taxon>
        <taxon>Pezizomycotina</taxon>
        <taxon>Dothideomycetes</taxon>
        <taxon>Dothideomycetes incertae sedis</taxon>
        <taxon>Acrospermales</taxon>
        <taxon>Acrospermaceae</taxon>
        <taxon>Pseudovirgaria</taxon>
    </lineage>
</organism>
<evidence type="ECO:0000313" key="8">
    <source>
        <dbReference type="Proteomes" id="UP000799437"/>
    </source>
</evidence>
<dbReference type="PANTHER" id="PTHR10272">
    <property type="entry name" value="PLATELET-ACTIVATING FACTOR ACETYLHYDROLASE"/>
    <property type="match status" value="1"/>
</dbReference>
<dbReference type="PIRSF" id="PIRSF018169">
    <property type="entry name" value="PAF_acetylhydrolase"/>
    <property type="match status" value="1"/>
</dbReference>
<evidence type="ECO:0000256" key="3">
    <source>
        <dbReference type="ARBA" id="ARBA00023098"/>
    </source>
</evidence>
<dbReference type="GO" id="GO:0016042">
    <property type="term" value="P:lipid catabolic process"/>
    <property type="evidence" value="ECO:0007669"/>
    <property type="project" value="UniProtKB-KW"/>
</dbReference>
<feature type="active site" description="Charge relay system" evidence="5">
    <location>
        <position position="374"/>
    </location>
</feature>
<dbReference type="SUPFAM" id="SSF53474">
    <property type="entry name" value="alpha/beta-Hydrolases"/>
    <property type="match status" value="1"/>
</dbReference>
<dbReference type="PANTHER" id="PTHR10272:SF11">
    <property type="entry name" value="PHOSPHOLIPASE-RELATED"/>
    <property type="match status" value="1"/>
</dbReference>
<dbReference type="InterPro" id="IPR016715">
    <property type="entry name" value="PAF_acetylhydro_eukaryote"/>
</dbReference>
<dbReference type="Gene3D" id="3.40.50.1820">
    <property type="entry name" value="alpha/beta hydrolase"/>
    <property type="match status" value="1"/>
</dbReference>
<evidence type="ECO:0000256" key="5">
    <source>
        <dbReference type="PIRSR" id="PIRSR018169-1"/>
    </source>
</evidence>
<evidence type="ECO:0000256" key="6">
    <source>
        <dbReference type="SAM" id="Phobius"/>
    </source>
</evidence>
<comment type="catalytic activity">
    <reaction evidence="4">
        <text>a 1-O-alkyl-2-acetyl-sn-glycero-3-phosphocholine + H2O = a 1-O-alkyl-sn-glycero-3-phosphocholine + acetate + H(+)</text>
        <dbReference type="Rhea" id="RHEA:17777"/>
        <dbReference type="ChEBI" id="CHEBI:15377"/>
        <dbReference type="ChEBI" id="CHEBI:15378"/>
        <dbReference type="ChEBI" id="CHEBI:30089"/>
        <dbReference type="ChEBI" id="CHEBI:30909"/>
        <dbReference type="ChEBI" id="CHEBI:36707"/>
        <dbReference type="EC" id="3.1.1.47"/>
    </reaction>
</comment>
<gene>
    <name evidence="7" type="ORF">EJ05DRAFT_453093</name>
</gene>
<name>A0A6A6W386_9PEZI</name>
<dbReference type="Proteomes" id="UP000799437">
    <property type="component" value="Unassembled WGS sequence"/>
</dbReference>
<dbReference type="EMBL" id="ML996573">
    <property type="protein sequence ID" value="KAF2757322.1"/>
    <property type="molecule type" value="Genomic_DNA"/>
</dbReference>
<dbReference type="EC" id="3.1.1.47" evidence="4"/>
<keyword evidence="6" id="KW-0472">Membrane</keyword>
<accession>A0A6A6W386</accession>
<keyword evidence="3 4" id="KW-0443">Lipid metabolism</keyword>